<proteinExistence type="predicted"/>
<gene>
    <name evidence="1" type="ORF">AV530_011741</name>
</gene>
<dbReference type="Proteomes" id="UP000190648">
    <property type="component" value="Unassembled WGS sequence"/>
</dbReference>
<dbReference type="EMBL" id="LSYS01002888">
    <property type="protein sequence ID" value="OPJ85297.1"/>
    <property type="molecule type" value="Genomic_DNA"/>
</dbReference>
<reference evidence="1 2" key="1">
    <citation type="submission" date="2016-02" db="EMBL/GenBank/DDBJ databases">
        <title>Band-tailed pigeon sequencing and assembly.</title>
        <authorList>
            <person name="Soares A.E."/>
            <person name="Novak B.J."/>
            <person name="Rice E.S."/>
            <person name="O'Connell B."/>
            <person name="Chang D."/>
            <person name="Weber S."/>
            <person name="Shapiro B."/>
        </authorList>
    </citation>
    <scope>NUCLEOTIDE SEQUENCE [LARGE SCALE GENOMIC DNA]</scope>
    <source>
        <strain evidence="1">BTP2013</strain>
        <tissue evidence="1">Blood</tissue>
    </source>
</reference>
<protein>
    <submittedName>
        <fullName evidence="1">Uncharacterized protein</fullName>
    </submittedName>
</protein>
<evidence type="ECO:0000313" key="1">
    <source>
        <dbReference type="EMBL" id="OPJ85297.1"/>
    </source>
</evidence>
<keyword evidence="2" id="KW-1185">Reference proteome</keyword>
<evidence type="ECO:0000313" key="2">
    <source>
        <dbReference type="Proteomes" id="UP000190648"/>
    </source>
</evidence>
<name>A0A1V4KNE3_PATFA</name>
<comment type="caution">
    <text evidence="1">The sequence shown here is derived from an EMBL/GenBank/DDBJ whole genome shotgun (WGS) entry which is preliminary data.</text>
</comment>
<organism evidence="1 2">
    <name type="scientific">Patagioenas fasciata monilis</name>
    <dbReference type="NCBI Taxonomy" id="372326"/>
    <lineage>
        <taxon>Eukaryota</taxon>
        <taxon>Metazoa</taxon>
        <taxon>Chordata</taxon>
        <taxon>Craniata</taxon>
        <taxon>Vertebrata</taxon>
        <taxon>Euteleostomi</taxon>
        <taxon>Archelosauria</taxon>
        <taxon>Archosauria</taxon>
        <taxon>Dinosauria</taxon>
        <taxon>Saurischia</taxon>
        <taxon>Theropoda</taxon>
        <taxon>Coelurosauria</taxon>
        <taxon>Aves</taxon>
        <taxon>Neognathae</taxon>
        <taxon>Neoaves</taxon>
        <taxon>Columbimorphae</taxon>
        <taxon>Columbiformes</taxon>
        <taxon>Columbidae</taxon>
        <taxon>Patagioenas</taxon>
    </lineage>
</organism>
<dbReference type="AlphaFoldDB" id="A0A1V4KNE3"/>
<accession>A0A1V4KNE3</accession>
<sequence length="78" mass="9474">MQLWTVFRKVLFLNRTLGENTTRKTNAEEKQHQRENFLMSRIQQVRNKHKGMKNDNPVRGNRRNKYQMPQDIMTLCLI</sequence>